<dbReference type="Proteomes" id="UP000306631">
    <property type="component" value="Unassembled WGS sequence"/>
</dbReference>
<dbReference type="EMBL" id="SRYW01000025">
    <property type="protein sequence ID" value="TGY31690.1"/>
    <property type="molecule type" value="Genomic_DNA"/>
</dbReference>
<feature type="chain" id="PRO_5021014707" description="Transmembrane protein" evidence="2">
    <location>
        <begin position="27"/>
        <end position="168"/>
    </location>
</feature>
<gene>
    <name evidence="3" type="ORF">E5352_18620</name>
</gene>
<feature type="signal peptide" evidence="2">
    <location>
        <begin position="1"/>
        <end position="26"/>
    </location>
</feature>
<keyword evidence="1" id="KW-0472">Membrane</keyword>
<name>A0A4V3RID0_STEMA</name>
<evidence type="ECO:0008006" key="5">
    <source>
        <dbReference type="Google" id="ProtNLM"/>
    </source>
</evidence>
<keyword evidence="1" id="KW-1133">Transmembrane helix</keyword>
<sequence length="168" mass="17223">MHLLSKSALALAVLGMHVSAVLPAQAGNLTGNQQSAVSAVVSVYAISFIAVSPVLLVAGGSKAVGESTRREKPAKAAALPPMAVQAVERQPDGGYHVALQRPEAPEQNALVNWPARPDNPAAQLKVGDVLTFAPTDAGAGWMVQADDGAALAFLPTPEAAATQASERW</sequence>
<feature type="transmembrane region" description="Helical" evidence="1">
    <location>
        <begin position="36"/>
        <end position="60"/>
    </location>
</feature>
<protein>
    <recommendedName>
        <fullName evidence="5">Transmembrane protein</fullName>
    </recommendedName>
</protein>
<dbReference type="RefSeq" id="WP_017356636.1">
    <property type="nucleotide sequence ID" value="NZ_SRYW01000025.1"/>
</dbReference>
<keyword evidence="1" id="KW-0812">Transmembrane</keyword>
<evidence type="ECO:0000256" key="2">
    <source>
        <dbReference type="SAM" id="SignalP"/>
    </source>
</evidence>
<proteinExistence type="predicted"/>
<comment type="caution">
    <text evidence="3">The sequence shown here is derived from an EMBL/GenBank/DDBJ whole genome shotgun (WGS) entry which is preliminary data.</text>
</comment>
<dbReference type="AlphaFoldDB" id="A0A4V3RID0"/>
<evidence type="ECO:0000256" key="1">
    <source>
        <dbReference type="SAM" id="Phobius"/>
    </source>
</evidence>
<reference evidence="3 4" key="1">
    <citation type="submission" date="2019-04" db="EMBL/GenBank/DDBJ databases">
        <title>Microbes associate with the intestines of laboratory mice.</title>
        <authorList>
            <person name="Navarre W."/>
            <person name="Wong E."/>
            <person name="Huang K."/>
            <person name="Tropini C."/>
            <person name="Ng K."/>
            <person name="Yu B."/>
        </authorList>
    </citation>
    <scope>NUCLEOTIDE SEQUENCE [LARGE SCALE GENOMIC DNA]</scope>
    <source>
        <strain evidence="3 4">NM62_B4-13</strain>
    </source>
</reference>
<keyword evidence="2" id="KW-0732">Signal</keyword>
<organism evidence="3 4">
    <name type="scientific">Stenotrophomonas maltophilia</name>
    <name type="common">Pseudomonas maltophilia</name>
    <name type="synonym">Xanthomonas maltophilia</name>
    <dbReference type="NCBI Taxonomy" id="40324"/>
    <lineage>
        <taxon>Bacteria</taxon>
        <taxon>Pseudomonadati</taxon>
        <taxon>Pseudomonadota</taxon>
        <taxon>Gammaproteobacteria</taxon>
        <taxon>Lysobacterales</taxon>
        <taxon>Lysobacteraceae</taxon>
        <taxon>Stenotrophomonas</taxon>
        <taxon>Stenotrophomonas maltophilia group</taxon>
    </lineage>
</organism>
<dbReference type="OrthoDB" id="5997489at2"/>
<evidence type="ECO:0000313" key="3">
    <source>
        <dbReference type="EMBL" id="TGY31690.1"/>
    </source>
</evidence>
<evidence type="ECO:0000313" key="4">
    <source>
        <dbReference type="Proteomes" id="UP000306631"/>
    </source>
</evidence>
<accession>A0A4V3RID0</accession>